<accession>A0AC60PAZ3</accession>
<proteinExistence type="predicted"/>
<name>A0AC60PAZ3_IXOPE</name>
<keyword evidence="2" id="KW-1185">Reference proteome</keyword>
<gene>
    <name evidence="1" type="ORF">HPB47_006514</name>
</gene>
<reference evidence="1 2" key="1">
    <citation type="journal article" date="2020" name="Cell">
        <title>Large-Scale Comparative Analyses of Tick Genomes Elucidate Their Genetic Diversity and Vector Capacities.</title>
        <authorList>
            <consortium name="Tick Genome and Microbiome Consortium (TIGMIC)"/>
            <person name="Jia N."/>
            <person name="Wang J."/>
            <person name="Shi W."/>
            <person name="Du L."/>
            <person name="Sun Y."/>
            <person name="Zhan W."/>
            <person name="Jiang J.F."/>
            <person name="Wang Q."/>
            <person name="Zhang B."/>
            <person name="Ji P."/>
            <person name="Bell-Sakyi L."/>
            <person name="Cui X.M."/>
            <person name="Yuan T.T."/>
            <person name="Jiang B.G."/>
            <person name="Yang W.F."/>
            <person name="Lam T.T."/>
            <person name="Chang Q.C."/>
            <person name="Ding S.J."/>
            <person name="Wang X.J."/>
            <person name="Zhu J.G."/>
            <person name="Ruan X.D."/>
            <person name="Zhao L."/>
            <person name="Wei J.T."/>
            <person name="Ye R.Z."/>
            <person name="Que T.C."/>
            <person name="Du C.H."/>
            <person name="Zhou Y.H."/>
            <person name="Cheng J.X."/>
            <person name="Dai P.F."/>
            <person name="Guo W.B."/>
            <person name="Han X.H."/>
            <person name="Huang E.J."/>
            <person name="Li L.F."/>
            <person name="Wei W."/>
            <person name="Gao Y.C."/>
            <person name="Liu J.Z."/>
            <person name="Shao H.Z."/>
            <person name="Wang X."/>
            <person name="Wang C.C."/>
            <person name="Yang T.C."/>
            <person name="Huo Q.B."/>
            <person name="Li W."/>
            <person name="Chen H.Y."/>
            <person name="Chen S.E."/>
            <person name="Zhou L.G."/>
            <person name="Ni X.B."/>
            <person name="Tian J.H."/>
            <person name="Sheng Y."/>
            <person name="Liu T."/>
            <person name="Pan Y.S."/>
            <person name="Xia L.Y."/>
            <person name="Li J."/>
            <person name="Zhao F."/>
            <person name="Cao W.C."/>
        </authorList>
    </citation>
    <scope>NUCLEOTIDE SEQUENCE [LARGE SCALE GENOMIC DNA]</scope>
    <source>
        <strain evidence="1">Iper-2018</strain>
    </source>
</reference>
<evidence type="ECO:0000313" key="2">
    <source>
        <dbReference type="Proteomes" id="UP000805193"/>
    </source>
</evidence>
<sequence>MTHGITCPLGVGTKSGRGHIGASPPGGYPGSAPRLPLTARDRELLDQERDLNYQAPLAKEEIYRLQTAILPLTARERELLDQERELDYQGPLAKEENIYRLQTAMRHQLRKHQNRGMHIFVAVSSATTTLVPKRAALTQRGTAMFPRIPAEPVT</sequence>
<protein>
    <submittedName>
        <fullName evidence="1">Uncharacterized protein</fullName>
    </submittedName>
</protein>
<organism evidence="1 2">
    <name type="scientific">Ixodes persulcatus</name>
    <name type="common">Taiga tick</name>
    <dbReference type="NCBI Taxonomy" id="34615"/>
    <lineage>
        <taxon>Eukaryota</taxon>
        <taxon>Metazoa</taxon>
        <taxon>Ecdysozoa</taxon>
        <taxon>Arthropoda</taxon>
        <taxon>Chelicerata</taxon>
        <taxon>Arachnida</taxon>
        <taxon>Acari</taxon>
        <taxon>Parasitiformes</taxon>
        <taxon>Ixodida</taxon>
        <taxon>Ixodoidea</taxon>
        <taxon>Ixodidae</taxon>
        <taxon>Ixodinae</taxon>
        <taxon>Ixodes</taxon>
    </lineage>
</organism>
<dbReference type="EMBL" id="JABSTQ010010963">
    <property type="protein sequence ID" value="KAG0416298.1"/>
    <property type="molecule type" value="Genomic_DNA"/>
</dbReference>
<comment type="caution">
    <text evidence="1">The sequence shown here is derived from an EMBL/GenBank/DDBJ whole genome shotgun (WGS) entry which is preliminary data.</text>
</comment>
<dbReference type="Proteomes" id="UP000805193">
    <property type="component" value="Unassembled WGS sequence"/>
</dbReference>
<evidence type="ECO:0000313" key="1">
    <source>
        <dbReference type="EMBL" id="KAG0416298.1"/>
    </source>
</evidence>